<organism evidence="2 3">
    <name type="scientific">Rousettus aegyptiacus</name>
    <name type="common">Egyptian fruit bat</name>
    <name type="synonym">Pteropus aegyptiacus</name>
    <dbReference type="NCBI Taxonomy" id="9407"/>
    <lineage>
        <taxon>Eukaryota</taxon>
        <taxon>Metazoa</taxon>
        <taxon>Chordata</taxon>
        <taxon>Craniata</taxon>
        <taxon>Vertebrata</taxon>
        <taxon>Euteleostomi</taxon>
        <taxon>Mammalia</taxon>
        <taxon>Eutheria</taxon>
        <taxon>Laurasiatheria</taxon>
        <taxon>Chiroptera</taxon>
        <taxon>Yinpterochiroptera</taxon>
        <taxon>Pteropodoidea</taxon>
        <taxon>Pteropodidae</taxon>
        <taxon>Rousettinae</taxon>
        <taxon>Rousettus</taxon>
    </lineage>
</organism>
<evidence type="ECO:0000256" key="1">
    <source>
        <dbReference type="SAM" id="MobiDB-lite"/>
    </source>
</evidence>
<proteinExistence type="predicted"/>
<dbReference type="EMBL" id="JACASE010000004">
    <property type="protein sequence ID" value="KAF6474896.1"/>
    <property type="molecule type" value="Genomic_DNA"/>
</dbReference>
<feature type="region of interest" description="Disordered" evidence="1">
    <location>
        <begin position="99"/>
        <end position="120"/>
    </location>
</feature>
<reference evidence="2 3" key="1">
    <citation type="journal article" date="2020" name="Nature">
        <title>Six reference-quality genomes reveal evolution of bat adaptations.</title>
        <authorList>
            <person name="Jebb D."/>
            <person name="Huang Z."/>
            <person name="Pippel M."/>
            <person name="Hughes G.M."/>
            <person name="Lavrichenko K."/>
            <person name="Devanna P."/>
            <person name="Winkler S."/>
            <person name="Jermiin L.S."/>
            <person name="Skirmuntt E.C."/>
            <person name="Katzourakis A."/>
            <person name="Burkitt-Gray L."/>
            <person name="Ray D.A."/>
            <person name="Sullivan K.A.M."/>
            <person name="Roscito J.G."/>
            <person name="Kirilenko B.M."/>
            <person name="Davalos L.M."/>
            <person name="Corthals A.P."/>
            <person name="Power M.L."/>
            <person name="Jones G."/>
            <person name="Ransome R.D."/>
            <person name="Dechmann D.K.N."/>
            <person name="Locatelli A.G."/>
            <person name="Puechmaille S.J."/>
            <person name="Fedrigo O."/>
            <person name="Jarvis E.D."/>
            <person name="Hiller M."/>
            <person name="Vernes S.C."/>
            <person name="Myers E.W."/>
            <person name="Teeling E.C."/>
        </authorList>
    </citation>
    <scope>NUCLEOTIDE SEQUENCE [LARGE SCALE GENOMIC DNA]</scope>
    <source>
        <strain evidence="2">MRouAeg1</strain>
        <tissue evidence="2">Muscle</tissue>
    </source>
</reference>
<gene>
    <name evidence="2" type="ORF">HJG63_011024</name>
</gene>
<sequence>MGSLHMRMFSLHPPCRAGWKCWKVNALGVTLNQLHELILRHGPQCLGGSPGGLRQGRRVCKNKCEYAEDQLQLLGPQSFVEGWVQVSALLQMAEATGSEEGEVLRGMGGPSRQMDNQGFN</sequence>
<dbReference type="Proteomes" id="UP000593571">
    <property type="component" value="Unassembled WGS sequence"/>
</dbReference>
<accession>A0A7J8HRA1</accession>
<comment type="caution">
    <text evidence="2">The sequence shown here is derived from an EMBL/GenBank/DDBJ whole genome shotgun (WGS) entry which is preliminary data.</text>
</comment>
<dbReference type="AlphaFoldDB" id="A0A7J8HRA1"/>
<keyword evidence="3" id="KW-1185">Reference proteome</keyword>
<name>A0A7J8HRA1_ROUAE</name>
<protein>
    <submittedName>
        <fullName evidence="2">Uncharacterized protein</fullName>
    </submittedName>
</protein>
<evidence type="ECO:0000313" key="2">
    <source>
        <dbReference type="EMBL" id="KAF6474896.1"/>
    </source>
</evidence>
<evidence type="ECO:0000313" key="3">
    <source>
        <dbReference type="Proteomes" id="UP000593571"/>
    </source>
</evidence>